<evidence type="ECO:0000313" key="3">
    <source>
        <dbReference type="Proteomes" id="UP000002630"/>
    </source>
</evidence>
<keyword evidence="3" id="KW-1185">Reference proteome</keyword>
<accession>D8LF48</accession>
<dbReference type="AlphaFoldDB" id="D8LF48"/>
<dbReference type="EMBL" id="FN649741">
    <property type="protein sequence ID" value="CBN78646.1"/>
    <property type="molecule type" value="Genomic_DNA"/>
</dbReference>
<feature type="region of interest" description="Disordered" evidence="1">
    <location>
        <begin position="1"/>
        <end position="48"/>
    </location>
</feature>
<evidence type="ECO:0000313" key="2">
    <source>
        <dbReference type="EMBL" id="CBN78646.1"/>
    </source>
</evidence>
<evidence type="ECO:0000256" key="1">
    <source>
        <dbReference type="SAM" id="MobiDB-lite"/>
    </source>
</evidence>
<sequence length="109" mass="11010">MGGASGDLCSTSAGGTGIGHQGGGGGNKSSSRGGGGDGPGVPRRRRGLSWMAQTCSTATRSFDWWGAASDPSDAILVAANAVVEKMSSDEEFSDGQSAHHTVHCEQRQT</sequence>
<protein>
    <submittedName>
        <fullName evidence="2">Uncharacterized protein</fullName>
    </submittedName>
</protein>
<dbReference type="EMBL" id="FN648007">
    <property type="protein sequence ID" value="CBN78646.1"/>
    <property type="molecule type" value="Genomic_DNA"/>
</dbReference>
<name>D8LF48_ECTSI</name>
<feature type="compositionally biased region" description="Gly residues" evidence="1">
    <location>
        <begin position="14"/>
        <end position="39"/>
    </location>
</feature>
<dbReference type="InParanoid" id="D8LF48"/>
<feature type="region of interest" description="Disordered" evidence="1">
    <location>
        <begin position="87"/>
        <end position="109"/>
    </location>
</feature>
<gene>
    <name evidence="2" type="ORF">Esi_0141_0029</name>
</gene>
<reference evidence="2 3" key="1">
    <citation type="journal article" date="2010" name="Nature">
        <title>The Ectocarpus genome and the independent evolution of multicellularity in brown algae.</title>
        <authorList>
            <person name="Cock J.M."/>
            <person name="Sterck L."/>
            <person name="Rouze P."/>
            <person name="Scornet D."/>
            <person name="Allen A.E."/>
            <person name="Amoutzias G."/>
            <person name="Anthouard V."/>
            <person name="Artiguenave F."/>
            <person name="Aury J.M."/>
            <person name="Badger J.H."/>
            <person name="Beszteri B."/>
            <person name="Billiau K."/>
            <person name="Bonnet E."/>
            <person name="Bothwell J.H."/>
            <person name="Bowler C."/>
            <person name="Boyen C."/>
            <person name="Brownlee C."/>
            <person name="Carrano C.J."/>
            <person name="Charrier B."/>
            <person name="Cho G.Y."/>
            <person name="Coelho S.M."/>
            <person name="Collen J."/>
            <person name="Corre E."/>
            <person name="Da Silva C."/>
            <person name="Delage L."/>
            <person name="Delaroque N."/>
            <person name="Dittami S.M."/>
            <person name="Doulbeau S."/>
            <person name="Elias M."/>
            <person name="Farnham G."/>
            <person name="Gachon C.M."/>
            <person name="Gschloessl B."/>
            <person name="Heesch S."/>
            <person name="Jabbari K."/>
            <person name="Jubin C."/>
            <person name="Kawai H."/>
            <person name="Kimura K."/>
            <person name="Kloareg B."/>
            <person name="Kupper F.C."/>
            <person name="Lang D."/>
            <person name="Le Bail A."/>
            <person name="Leblanc C."/>
            <person name="Lerouge P."/>
            <person name="Lohr M."/>
            <person name="Lopez P.J."/>
            <person name="Martens C."/>
            <person name="Maumus F."/>
            <person name="Michel G."/>
            <person name="Miranda-Saavedra D."/>
            <person name="Morales J."/>
            <person name="Moreau H."/>
            <person name="Motomura T."/>
            <person name="Nagasato C."/>
            <person name="Napoli C.A."/>
            <person name="Nelson D.R."/>
            <person name="Nyvall-Collen P."/>
            <person name="Peters A.F."/>
            <person name="Pommier C."/>
            <person name="Potin P."/>
            <person name="Poulain J."/>
            <person name="Quesneville H."/>
            <person name="Read B."/>
            <person name="Rensing S.A."/>
            <person name="Ritter A."/>
            <person name="Rousvoal S."/>
            <person name="Samanta M."/>
            <person name="Samson G."/>
            <person name="Schroeder D.C."/>
            <person name="Segurens B."/>
            <person name="Strittmatter M."/>
            <person name="Tonon T."/>
            <person name="Tregear J.W."/>
            <person name="Valentin K."/>
            <person name="von Dassow P."/>
            <person name="Yamagishi T."/>
            <person name="Van de Peer Y."/>
            <person name="Wincker P."/>
        </authorList>
    </citation>
    <scope>NUCLEOTIDE SEQUENCE [LARGE SCALE GENOMIC DNA]</scope>
    <source>
        <strain evidence="3">Ec32 / CCAP1310/4</strain>
    </source>
</reference>
<proteinExistence type="predicted"/>
<dbReference type="Proteomes" id="UP000002630">
    <property type="component" value="Linkage Group LG16"/>
</dbReference>
<organism evidence="2 3">
    <name type="scientific">Ectocarpus siliculosus</name>
    <name type="common">Brown alga</name>
    <name type="synonym">Conferva siliculosa</name>
    <dbReference type="NCBI Taxonomy" id="2880"/>
    <lineage>
        <taxon>Eukaryota</taxon>
        <taxon>Sar</taxon>
        <taxon>Stramenopiles</taxon>
        <taxon>Ochrophyta</taxon>
        <taxon>PX clade</taxon>
        <taxon>Phaeophyceae</taxon>
        <taxon>Ectocarpales</taxon>
        <taxon>Ectocarpaceae</taxon>
        <taxon>Ectocarpus</taxon>
    </lineage>
</organism>